<dbReference type="InterPro" id="IPR036020">
    <property type="entry name" value="WW_dom_sf"/>
</dbReference>
<dbReference type="PROSITE" id="PS01159">
    <property type="entry name" value="WW_DOMAIN_1"/>
    <property type="match status" value="1"/>
</dbReference>
<dbReference type="Pfam" id="PF00397">
    <property type="entry name" value="WW"/>
    <property type="match status" value="1"/>
</dbReference>
<feature type="domain" description="WW" evidence="1">
    <location>
        <begin position="1"/>
        <end position="35"/>
    </location>
</feature>
<dbReference type="EMBL" id="CAJVQA010014081">
    <property type="protein sequence ID" value="CAG8728818.1"/>
    <property type="molecule type" value="Genomic_DNA"/>
</dbReference>
<dbReference type="CDD" id="cd00201">
    <property type="entry name" value="WW"/>
    <property type="match status" value="1"/>
</dbReference>
<dbReference type="SUPFAM" id="SSF51045">
    <property type="entry name" value="WW domain"/>
    <property type="match status" value="1"/>
</dbReference>
<dbReference type="InterPro" id="IPR001202">
    <property type="entry name" value="WW_dom"/>
</dbReference>
<dbReference type="SMART" id="SM00456">
    <property type="entry name" value="WW"/>
    <property type="match status" value="1"/>
</dbReference>
<evidence type="ECO:0000259" key="1">
    <source>
        <dbReference type="PROSITE" id="PS50020"/>
    </source>
</evidence>
<name>A0A9N9IC58_9GLOM</name>
<dbReference type="Proteomes" id="UP000789759">
    <property type="component" value="Unassembled WGS sequence"/>
</dbReference>
<sequence>MSLPDGWVQRFDPNQNRYYYIDLVNKQTTWNDPRQQGNGQLQPKQEIVNATPVDIQYQQSVATQKQQIVNPIPVPQKDILIGEDQIKKPIVNVIPVPQKDIDQFTKQQIINTVPGVQYEKSKDIQQPIYNANPIGVQYQQSKGIQQQYQPSMNIQQPPQQQNIVNAIPADVCPCP</sequence>
<proteinExistence type="predicted"/>
<keyword evidence="3" id="KW-1185">Reference proteome</keyword>
<evidence type="ECO:0000313" key="2">
    <source>
        <dbReference type="EMBL" id="CAG8728818.1"/>
    </source>
</evidence>
<accession>A0A9N9IC58</accession>
<protein>
    <submittedName>
        <fullName evidence="2">24939_t:CDS:1</fullName>
    </submittedName>
</protein>
<comment type="caution">
    <text evidence="2">The sequence shown here is derived from an EMBL/GenBank/DDBJ whole genome shotgun (WGS) entry which is preliminary data.</text>
</comment>
<dbReference type="OrthoDB" id="2449895at2759"/>
<dbReference type="PROSITE" id="PS50020">
    <property type="entry name" value="WW_DOMAIN_2"/>
    <property type="match status" value="1"/>
</dbReference>
<evidence type="ECO:0000313" key="3">
    <source>
        <dbReference type="Proteomes" id="UP000789759"/>
    </source>
</evidence>
<dbReference type="AlphaFoldDB" id="A0A9N9IC58"/>
<organism evidence="2 3">
    <name type="scientific">Cetraspora pellucida</name>
    <dbReference type="NCBI Taxonomy" id="1433469"/>
    <lineage>
        <taxon>Eukaryota</taxon>
        <taxon>Fungi</taxon>
        <taxon>Fungi incertae sedis</taxon>
        <taxon>Mucoromycota</taxon>
        <taxon>Glomeromycotina</taxon>
        <taxon>Glomeromycetes</taxon>
        <taxon>Diversisporales</taxon>
        <taxon>Gigasporaceae</taxon>
        <taxon>Cetraspora</taxon>
    </lineage>
</organism>
<reference evidence="2" key="1">
    <citation type="submission" date="2021-06" db="EMBL/GenBank/DDBJ databases">
        <authorList>
            <person name="Kallberg Y."/>
            <person name="Tangrot J."/>
            <person name="Rosling A."/>
        </authorList>
    </citation>
    <scope>NUCLEOTIDE SEQUENCE</scope>
    <source>
        <strain evidence="2">FL966</strain>
    </source>
</reference>
<gene>
    <name evidence="2" type="ORF">CPELLU_LOCUS13350</name>
</gene>
<dbReference type="Gene3D" id="2.20.70.10">
    <property type="match status" value="1"/>
</dbReference>